<accession>A0ABZ2NAH7</accession>
<evidence type="ECO:0000256" key="1">
    <source>
        <dbReference type="SAM" id="Phobius"/>
    </source>
</evidence>
<dbReference type="EMBL" id="CP147404">
    <property type="protein sequence ID" value="WXB94534.1"/>
    <property type="molecule type" value="Genomic_DNA"/>
</dbReference>
<protein>
    <submittedName>
        <fullName evidence="2">Uncharacterized protein</fullName>
    </submittedName>
</protein>
<dbReference type="Proteomes" id="UP001387364">
    <property type="component" value="Chromosome"/>
</dbReference>
<keyword evidence="3" id="KW-1185">Reference proteome</keyword>
<sequence>MNMVNGFMQLFVFAIPVFFIALFTGLFFSEKRRNERFRRIEERVEQKQDRE</sequence>
<dbReference type="RefSeq" id="WP_338754284.1">
    <property type="nucleotide sequence ID" value="NZ_CP147404.1"/>
</dbReference>
<feature type="transmembrane region" description="Helical" evidence="1">
    <location>
        <begin position="6"/>
        <end position="29"/>
    </location>
</feature>
<keyword evidence="1" id="KW-0812">Transmembrane</keyword>
<gene>
    <name evidence="2" type="ORF">WDJ61_07885</name>
</gene>
<reference evidence="2 3" key="1">
    <citation type="submission" date="2024-02" db="EMBL/GenBank/DDBJ databases">
        <title>Seven novel Bacillus-like species.</title>
        <authorList>
            <person name="Liu G."/>
        </authorList>
    </citation>
    <scope>NUCLEOTIDE SEQUENCE [LARGE SCALE GENOMIC DNA]</scope>
    <source>
        <strain evidence="2 3">FJAT-52991</strain>
    </source>
</reference>
<evidence type="ECO:0000313" key="3">
    <source>
        <dbReference type="Proteomes" id="UP001387364"/>
    </source>
</evidence>
<organism evidence="2 3">
    <name type="scientific">Bacillus kandeliae</name>
    <dbReference type="NCBI Taxonomy" id="3129297"/>
    <lineage>
        <taxon>Bacteria</taxon>
        <taxon>Bacillati</taxon>
        <taxon>Bacillota</taxon>
        <taxon>Bacilli</taxon>
        <taxon>Bacillales</taxon>
        <taxon>Bacillaceae</taxon>
        <taxon>Bacillus</taxon>
    </lineage>
</organism>
<proteinExistence type="predicted"/>
<keyword evidence="1" id="KW-0472">Membrane</keyword>
<name>A0ABZ2NAH7_9BACI</name>
<evidence type="ECO:0000313" key="2">
    <source>
        <dbReference type="EMBL" id="WXB94534.1"/>
    </source>
</evidence>
<keyword evidence="1" id="KW-1133">Transmembrane helix</keyword>